<feature type="compositionally biased region" description="Polar residues" evidence="1">
    <location>
        <begin position="1213"/>
        <end position="1227"/>
    </location>
</feature>
<feature type="region of interest" description="Disordered" evidence="1">
    <location>
        <begin position="173"/>
        <end position="222"/>
    </location>
</feature>
<feature type="compositionally biased region" description="Basic residues" evidence="1">
    <location>
        <begin position="1384"/>
        <end position="1403"/>
    </location>
</feature>
<feature type="compositionally biased region" description="Polar residues" evidence="1">
    <location>
        <begin position="1100"/>
        <end position="1110"/>
    </location>
</feature>
<feature type="region of interest" description="Disordered" evidence="1">
    <location>
        <begin position="1371"/>
        <end position="1532"/>
    </location>
</feature>
<feature type="region of interest" description="Disordered" evidence="1">
    <location>
        <begin position="240"/>
        <end position="275"/>
    </location>
</feature>
<evidence type="ECO:0000313" key="3">
    <source>
        <dbReference type="Proteomes" id="UP000828390"/>
    </source>
</evidence>
<dbReference type="PANTHER" id="PTHR21937:SF6">
    <property type="entry name" value="CCDC66 DOMAIN-CONTAINING PROTEIN"/>
    <property type="match status" value="1"/>
</dbReference>
<feature type="region of interest" description="Disordered" evidence="1">
    <location>
        <begin position="896"/>
        <end position="945"/>
    </location>
</feature>
<feature type="compositionally biased region" description="Low complexity" evidence="1">
    <location>
        <begin position="917"/>
        <end position="944"/>
    </location>
</feature>
<feature type="compositionally biased region" description="Polar residues" evidence="1">
    <location>
        <begin position="300"/>
        <end position="323"/>
    </location>
</feature>
<feature type="region of interest" description="Disordered" evidence="1">
    <location>
        <begin position="36"/>
        <end position="80"/>
    </location>
</feature>
<feature type="region of interest" description="Disordered" evidence="1">
    <location>
        <begin position="1728"/>
        <end position="1768"/>
    </location>
</feature>
<protein>
    <submittedName>
        <fullName evidence="2">Uncharacterized protein</fullName>
    </submittedName>
</protein>
<proteinExistence type="predicted"/>
<feature type="compositionally biased region" description="Basic residues" evidence="1">
    <location>
        <begin position="839"/>
        <end position="851"/>
    </location>
</feature>
<feature type="region of interest" description="Disordered" evidence="1">
    <location>
        <begin position="506"/>
        <end position="553"/>
    </location>
</feature>
<comment type="caution">
    <text evidence="2">The sequence shown here is derived from an EMBL/GenBank/DDBJ whole genome shotgun (WGS) entry which is preliminary data.</text>
</comment>
<evidence type="ECO:0000313" key="2">
    <source>
        <dbReference type="EMBL" id="KAH3747907.1"/>
    </source>
</evidence>
<reference evidence="2" key="1">
    <citation type="journal article" date="2019" name="bioRxiv">
        <title>The Genome of the Zebra Mussel, Dreissena polymorpha: A Resource for Invasive Species Research.</title>
        <authorList>
            <person name="McCartney M.A."/>
            <person name="Auch B."/>
            <person name="Kono T."/>
            <person name="Mallez S."/>
            <person name="Zhang Y."/>
            <person name="Obille A."/>
            <person name="Becker A."/>
            <person name="Abrahante J.E."/>
            <person name="Garbe J."/>
            <person name="Badalamenti J.P."/>
            <person name="Herman A."/>
            <person name="Mangelson H."/>
            <person name="Liachko I."/>
            <person name="Sullivan S."/>
            <person name="Sone E.D."/>
            <person name="Koren S."/>
            <person name="Silverstein K.A.T."/>
            <person name="Beckman K.B."/>
            <person name="Gohl D.M."/>
        </authorList>
    </citation>
    <scope>NUCLEOTIDE SEQUENCE</scope>
    <source>
        <strain evidence="2">Duluth1</strain>
        <tissue evidence="2">Whole animal</tissue>
    </source>
</reference>
<keyword evidence="3" id="KW-1185">Reference proteome</keyword>
<feature type="compositionally biased region" description="Low complexity" evidence="1">
    <location>
        <begin position="46"/>
        <end position="58"/>
    </location>
</feature>
<feature type="compositionally biased region" description="Basic and acidic residues" evidence="1">
    <location>
        <begin position="1039"/>
        <end position="1057"/>
    </location>
</feature>
<feature type="compositionally biased region" description="Polar residues" evidence="1">
    <location>
        <begin position="241"/>
        <end position="253"/>
    </location>
</feature>
<feature type="compositionally biased region" description="Low complexity" evidence="1">
    <location>
        <begin position="961"/>
        <end position="972"/>
    </location>
</feature>
<feature type="compositionally biased region" description="Polar residues" evidence="1">
    <location>
        <begin position="454"/>
        <end position="471"/>
    </location>
</feature>
<feature type="compositionally biased region" description="Polar residues" evidence="1">
    <location>
        <begin position="542"/>
        <end position="553"/>
    </location>
</feature>
<feature type="compositionally biased region" description="Basic and acidic residues" evidence="1">
    <location>
        <begin position="472"/>
        <end position="482"/>
    </location>
</feature>
<dbReference type="InterPro" id="IPR031440">
    <property type="entry name" value="DUF4670"/>
</dbReference>
<feature type="compositionally biased region" description="Basic and acidic residues" evidence="1">
    <location>
        <begin position="1371"/>
        <end position="1383"/>
    </location>
</feature>
<dbReference type="Proteomes" id="UP000828390">
    <property type="component" value="Unassembled WGS sequence"/>
</dbReference>
<feature type="region of interest" description="Disordered" evidence="1">
    <location>
        <begin position="736"/>
        <end position="758"/>
    </location>
</feature>
<feature type="compositionally biased region" description="Low complexity" evidence="1">
    <location>
        <begin position="989"/>
        <end position="1002"/>
    </location>
</feature>
<feature type="region of interest" description="Disordered" evidence="1">
    <location>
        <begin position="958"/>
        <end position="1147"/>
    </location>
</feature>
<name>A0A9D4DGZ1_DREPO</name>
<feature type="compositionally biased region" description="Basic and acidic residues" evidence="1">
    <location>
        <begin position="813"/>
        <end position="823"/>
    </location>
</feature>
<feature type="compositionally biased region" description="Basic and acidic residues" evidence="1">
    <location>
        <begin position="392"/>
        <end position="422"/>
    </location>
</feature>
<feature type="region of interest" description="Disordered" evidence="1">
    <location>
        <begin position="793"/>
        <end position="878"/>
    </location>
</feature>
<feature type="compositionally biased region" description="Low complexity" evidence="1">
    <location>
        <begin position="254"/>
        <end position="266"/>
    </location>
</feature>
<feature type="compositionally biased region" description="Basic and acidic residues" evidence="1">
    <location>
        <begin position="1065"/>
        <end position="1083"/>
    </location>
</feature>
<reference evidence="2" key="2">
    <citation type="submission" date="2020-11" db="EMBL/GenBank/DDBJ databases">
        <authorList>
            <person name="McCartney M.A."/>
            <person name="Auch B."/>
            <person name="Kono T."/>
            <person name="Mallez S."/>
            <person name="Becker A."/>
            <person name="Gohl D.M."/>
            <person name="Silverstein K.A.T."/>
            <person name="Koren S."/>
            <person name="Bechman K.B."/>
            <person name="Herman A."/>
            <person name="Abrahante J.E."/>
            <person name="Garbe J."/>
        </authorList>
    </citation>
    <scope>NUCLEOTIDE SEQUENCE</scope>
    <source>
        <strain evidence="2">Duluth1</strain>
        <tissue evidence="2">Whole animal</tissue>
    </source>
</reference>
<feature type="compositionally biased region" description="Polar residues" evidence="1">
    <location>
        <begin position="1449"/>
        <end position="1460"/>
    </location>
</feature>
<feature type="region of interest" description="Disordered" evidence="1">
    <location>
        <begin position="683"/>
        <end position="702"/>
    </location>
</feature>
<feature type="region of interest" description="Disordered" evidence="1">
    <location>
        <begin position="377"/>
        <end position="490"/>
    </location>
</feature>
<dbReference type="EMBL" id="JAIWYP010000010">
    <property type="protein sequence ID" value="KAH3747907.1"/>
    <property type="molecule type" value="Genomic_DNA"/>
</dbReference>
<feature type="compositionally biased region" description="Basic and acidic residues" evidence="1">
    <location>
        <begin position="1416"/>
        <end position="1432"/>
    </location>
</feature>
<feature type="region of interest" description="Disordered" evidence="1">
    <location>
        <begin position="293"/>
        <end position="330"/>
    </location>
</feature>
<feature type="region of interest" description="Disordered" evidence="1">
    <location>
        <begin position="1173"/>
        <end position="1240"/>
    </location>
</feature>
<feature type="compositionally biased region" description="Low complexity" evidence="1">
    <location>
        <begin position="1011"/>
        <end position="1023"/>
    </location>
</feature>
<feature type="compositionally biased region" description="Basic and acidic residues" evidence="1">
    <location>
        <begin position="1461"/>
        <end position="1532"/>
    </location>
</feature>
<gene>
    <name evidence="2" type="ORF">DPMN_182342</name>
</gene>
<feature type="compositionally biased region" description="Polar residues" evidence="1">
    <location>
        <begin position="1192"/>
        <end position="1202"/>
    </location>
</feature>
<organism evidence="2 3">
    <name type="scientific">Dreissena polymorpha</name>
    <name type="common">Zebra mussel</name>
    <name type="synonym">Mytilus polymorpha</name>
    <dbReference type="NCBI Taxonomy" id="45954"/>
    <lineage>
        <taxon>Eukaryota</taxon>
        <taxon>Metazoa</taxon>
        <taxon>Spiralia</taxon>
        <taxon>Lophotrochozoa</taxon>
        <taxon>Mollusca</taxon>
        <taxon>Bivalvia</taxon>
        <taxon>Autobranchia</taxon>
        <taxon>Heteroconchia</taxon>
        <taxon>Euheterodonta</taxon>
        <taxon>Imparidentia</taxon>
        <taxon>Neoheterodontei</taxon>
        <taxon>Myida</taxon>
        <taxon>Dreissenoidea</taxon>
        <taxon>Dreissenidae</taxon>
        <taxon>Dreissena</taxon>
    </lineage>
</organism>
<accession>A0A9D4DGZ1</accession>
<feature type="compositionally biased region" description="Acidic residues" evidence="1">
    <location>
        <begin position="738"/>
        <end position="758"/>
    </location>
</feature>
<dbReference type="PANTHER" id="PTHR21937">
    <property type="entry name" value="CCDC66 DOMAIN-CONTAINING PROTEIN"/>
    <property type="match status" value="1"/>
</dbReference>
<feature type="compositionally biased region" description="Low complexity" evidence="1">
    <location>
        <begin position="524"/>
        <end position="541"/>
    </location>
</feature>
<evidence type="ECO:0000256" key="1">
    <source>
        <dbReference type="SAM" id="MobiDB-lite"/>
    </source>
</evidence>
<feature type="compositionally biased region" description="Polar residues" evidence="1">
    <location>
        <begin position="897"/>
        <end position="916"/>
    </location>
</feature>
<sequence>MSANTLSPLSRGYGSWTAGYVDPYFTGKGDRHSPFPEVEQESHIHGVTVSTRSGRSTSMSWVPSHRSREPTNDGIPLPKTLTTRTGALQIYVAPDDLPDEDLPAEGLELQPKYVQIKRPSGKELIDLSLKLGTIERLTKSVLQFGDQEYDHEHTSITDTKNKSFLKFMRSIDNETQPAHQPDVDRTVQPGGDLNHYLRDLRSSASSRHHSDGSTYLPKSRESQELQALLRGLDNNGWPMSYPSSQDGHSTGQFTRPVSRVSSRVTSPGPPSTPRSAFQVLSAKKVAASVRAGGYLGRPGSQVSVNDLENRDSSGSPSHITSATIVRRQWTPENSTDSALLDARTSFFYGPEENGDSDENKRARELSFYSGLYPGSLAQSDKGEGCTSSEGQSEVKGDSESVDKNRGPCKEVKGVFKGARDSPGKGQGNGGQRMFQITEEPIGTVSEEKNVVEGHTTSSAGKSRSQSAAESTSDTHRRGRESESVVSATEEFISGVINVEIDEKRRLSRKSLHSRPTTGRSSTGISPSRPTTGRSSTGISPSKDSPSNAHSGNGATVISLQERNIPTKQTTSWKPFTATAYTRKSVSYDLNKLKHKNLLNRRQSAPGNVITRHYSNQLKISDNVPAVNLYSPHFAWQVEESSPDVPDTSFAHEYEYNEHHSLGAKSNDVTGASHRIVNSPEDFLEGTKANSNESGFDDSGLDNRDDFNDEVIAEEEILNDIRKCNEEIQKIEALGNAEKEEEEYVRDEPESDSESSMDEETIRVVLGVPDADISEQSAGHFEEISDKTEDVNEVMEGNGHDTDVTDVVKYATNEMEKVEEKEQPEGEVDEERLSEIKSYRSSKKGKSVKKSKSGVSDNGDIAEDDSSSGEFKLPPLASDRWLEEKDDIIEVQAALLENETTFSGDTDSYSDMLASNKQSVSGQSSRQGSAISRPQSSKSRSSALSNFQDYVEQSAAYVTVNPSSSGSRPSPAKSHVKSLVQTSDIAQDTRVSSPNSRPSSKSVLGVVISRPGSGNSRISSARSSPIMLKEEQSATGNTQDDVREHRTNSAESSVHDEQSATVNTLDDVREHRTNSAESSVHDEQSATGNTLDDVREHRTNSAEVNADTENQLPEGANAVDNKSAIEASDKYPETVQQSNSNLDKKLVGSKSDFIKNEASYMKTAANLSANQVNKTTGKPLYQPRISKDLPSKQPVSKSKNASKIKTVGRDKLAVNSQMRNTTDKSASLQEAGDSVGGGYTASGDGYTSSGSVGMAAVDEMQVTDAHAIVAELDALGLRVKTDDKSKKGLTFPLATGKRPKAPVEKTKIPDHIAEALKRQPMESLNRLEKDLERMTDLVTETLSGPTLEAIGEGLTEEEFELAKALLMKKLDEAKGKLDNKDSSKSGKKKTTTKGKGGKKGKKKSSSLEEKSDEDLEREAIRAKHEEEKKKRDEEAAELQRQIAEKRKLLQGQTDLTSAQSRELQEKMAELERQAEDLMRAEEDARSMLAEQRRKQREEREARRKADLERKRQEAQERREREKRELEERKKREEEMIQKMEDIEMRRRMREEEERRADEEERLAQERYELEMAAAARLEEEEEERIREMERQAEEEAMVRLIEEREEAERQRRRLREEEELLREEEERKKSEFLAEQARLEMERQKILEAENAKRELEKQRLLELRRLEEEARQRMLDEIEARRTNAIARRDYNIENRNNMDKLKYNQELTRAWTFSYFVHWPRETYERPIGDPDPRKVVKIKNPAPKKVVDPAVAEGSKDEKVVPPNPT</sequence>